<accession>A0A937F9C6</accession>
<organism evidence="1 2">
    <name type="scientific">Fulvivirga sediminis</name>
    <dbReference type="NCBI Taxonomy" id="2803949"/>
    <lineage>
        <taxon>Bacteria</taxon>
        <taxon>Pseudomonadati</taxon>
        <taxon>Bacteroidota</taxon>
        <taxon>Cytophagia</taxon>
        <taxon>Cytophagales</taxon>
        <taxon>Fulvivirgaceae</taxon>
        <taxon>Fulvivirga</taxon>
    </lineage>
</organism>
<evidence type="ECO:0000313" key="2">
    <source>
        <dbReference type="Proteomes" id="UP000659388"/>
    </source>
</evidence>
<gene>
    <name evidence="1" type="ORF">JL102_09675</name>
</gene>
<evidence type="ECO:0000313" key="1">
    <source>
        <dbReference type="EMBL" id="MBL3656398.1"/>
    </source>
</evidence>
<comment type="caution">
    <text evidence="1">The sequence shown here is derived from an EMBL/GenBank/DDBJ whole genome shotgun (WGS) entry which is preliminary data.</text>
</comment>
<dbReference type="RefSeq" id="WP_202244197.1">
    <property type="nucleotide sequence ID" value="NZ_JAESIY010000005.1"/>
</dbReference>
<sequence length="80" mass="9377">MRVVGEIPHKDCKITLFHWNGKYIIKIEQGSMEQSFKINELDITGENDLKEIVSEEFIQEVLKNFRSMFQVFSKAISKVL</sequence>
<protein>
    <submittedName>
        <fullName evidence="1">Uncharacterized protein</fullName>
    </submittedName>
</protein>
<dbReference type="Proteomes" id="UP000659388">
    <property type="component" value="Unassembled WGS sequence"/>
</dbReference>
<reference evidence="1" key="1">
    <citation type="submission" date="2021-01" db="EMBL/GenBank/DDBJ databases">
        <title>Fulvivirga kasyanovii gen. nov., sp nov., a novel member of the phylum Bacteroidetes isolated from seawater in a mussel farm.</title>
        <authorList>
            <person name="Zhao L.-H."/>
            <person name="Wang Z.-J."/>
        </authorList>
    </citation>
    <scope>NUCLEOTIDE SEQUENCE</scope>
    <source>
        <strain evidence="1">2943</strain>
    </source>
</reference>
<proteinExistence type="predicted"/>
<dbReference type="EMBL" id="JAESIY010000005">
    <property type="protein sequence ID" value="MBL3656398.1"/>
    <property type="molecule type" value="Genomic_DNA"/>
</dbReference>
<name>A0A937F9C6_9BACT</name>
<keyword evidence="2" id="KW-1185">Reference proteome</keyword>
<dbReference type="AlphaFoldDB" id="A0A937F9C6"/>